<evidence type="ECO:0000256" key="2">
    <source>
        <dbReference type="ARBA" id="ARBA00022475"/>
    </source>
</evidence>
<evidence type="ECO:0000256" key="5">
    <source>
        <dbReference type="ARBA" id="ARBA00023136"/>
    </source>
</evidence>
<name>A0A0D8FWG0_9ACTN</name>
<dbReference type="Proteomes" id="UP000032336">
    <property type="component" value="Unassembled WGS sequence"/>
</dbReference>
<organism evidence="6 7">
    <name type="scientific">Ferrimicrobium acidiphilum DSM 19497</name>
    <dbReference type="NCBI Taxonomy" id="1121877"/>
    <lineage>
        <taxon>Bacteria</taxon>
        <taxon>Bacillati</taxon>
        <taxon>Actinomycetota</taxon>
        <taxon>Acidimicrobiia</taxon>
        <taxon>Acidimicrobiales</taxon>
        <taxon>Acidimicrobiaceae</taxon>
        <taxon>Ferrimicrobium</taxon>
    </lineage>
</organism>
<sequence>MGSIITGLLAFAGVIGLIVAMGKVAKRRRIGHVGTDRGHGPLKVTQRVALGQKANIFVLDAGEKRLLIGVSGTQLQLLGELGTELVPDEPVEVLDLSMTEDPERELLATWGRTNGDIWHGRQKESVVAGVRRLLGGQQS</sequence>
<keyword evidence="4" id="KW-1133">Transmembrane helix</keyword>
<evidence type="ECO:0000256" key="4">
    <source>
        <dbReference type="ARBA" id="ARBA00022989"/>
    </source>
</evidence>
<dbReference type="Pfam" id="PF04347">
    <property type="entry name" value="FliO"/>
    <property type="match status" value="1"/>
</dbReference>
<keyword evidence="7" id="KW-1185">Reference proteome</keyword>
<comment type="subcellular location">
    <subcellularLocation>
        <location evidence="1">Cell membrane</location>
    </subcellularLocation>
</comment>
<dbReference type="GO" id="GO:0044781">
    <property type="term" value="P:bacterial-type flagellum organization"/>
    <property type="evidence" value="ECO:0007669"/>
    <property type="project" value="InterPro"/>
</dbReference>
<evidence type="ECO:0000256" key="3">
    <source>
        <dbReference type="ARBA" id="ARBA00022692"/>
    </source>
</evidence>
<keyword evidence="6" id="KW-0966">Cell projection</keyword>
<evidence type="ECO:0000313" key="6">
    <source>
        <dbReference type="EMBL" id="KJE76597.1"/>
    </source>
</evidence>
<gene>
    <name evidence="6" type="ORF">FEAC_16770</name>
</gene>
<reference evidence="6 7" key="1">
    <citation type="submission" date="2015-01" db="EMBL/GenBank/DDBJ databases">
        <title>Draft genome of the acidophilic iron oxidizer Ferrimicrobium acidiphilum strain T23.</title>
        <authorList>
            <person name="Poehlein A."/>
            <person name="Eisen S."/>
            <person name="Schloemann M."/>
            <person name="Johnson B.D."/>
            <person name="Daniel R."/>
            <person name="Muehling M."/>
        </authorList>
    </citation>
    <scope>NUCLEOTIDE SEQUENCE [LARGE SCALE GENOMIC DNA]</scope>
    <source>
        <strain evidence="6 7">T23</strain>
    </source>
</reference>
<keyword evidence="3" id="KW-0812">Transmembrane</keyword>
<keyword evidence="6" id="KW-0969">Cilium</keyword>
<evidence type="ECO:0000313" key="7">
    <source>
        <dbReference type="Proteomes" id="UP000032336"/>
    </source>
</evidence>
<comment type="caution">
    <text evidence="6">The sequence shown here is derived from an EMBL/GenBank/DDBJ whole genome shotgun (WGS) entry which is preliminary data.</text>
</comment>
<dbReference type="STRING" id="1121877.FEAC_16770"/>
<evidence type="ECO:0000256" key="1">
    <source>
        <dbReference type="ARBA" id="ARBA00004236"/>
    </source>
</evidence>
<dbReference type="RefSeq" id="WP_081901069.1">
    <property type="nucleotide sequence ID" value="NZ_JQKF01000011.1"/>
</dbReference>
<proteinExistence type="predicted"/>
<keyword evidence="5" id="KW-0472">Membrane</keyword>
<accession>A0A0D8FWG0</accession>
<dbReference type="EMBL" id="JXUW01000014">
    <property type="protein sequence ID" value="KJE76597.1"/>
    <property type="molecule type" value="Genomic_DNA"/>
</dbReference>
<keyword evidence="6" id="KW-0282">Flagellum</keyword>
<dbReference type="AlphaFoldDB" id="A0A0D8FWG0"/>
<dbReference type="GO" id="GO:0016020">
    <property type="term" value="C:membrane"/>
    <property type="evidence" value="ECO:0007669"/>
    <property type="project" value="InterPro"/>
</dbReference>
<keyword evidence="2" id="KW-1003">Cell membrane</keyword>
<dbReference type="GeneID" id="78374014"/>
<dbReference type="InterPro" id="IPR022781">
    <property type="entry name" value="Flagellar_biosynth_FliO"/>
</dbReference>
<protein>
    <submittedName>
        <fullName evidence="6">Flagellar biosynthesis protein FliO</fullName>
    </submittedName>
</protein>